<dbReference type="Proteomes" id="UP001357733">
    <property type="component" value="Unassembled WGS sequence"/>
</dbReference>
<evidence type="ECO:0000256" key="1">
    <source>
        <dbReference type="ARBA" id="ARBA00022490"/>
    </source>
</evidence>
<evidence type="ECO:0000256" key="4">
    <source>
        <dbReference type="ARBA" id="ARBA00023186"/>
    </source>
</evidence>
<feature type="compositionally biased region" description="Acidic residues" evidence="7">
    <location>
        <begin position="115"/>
        <end position="149"/>
    </location>
</feature>
<feature type="domain" description="R3H" evidence="8">
    <location>
        <begin position="242"/>
        <end position="308"/>
    </location>
</feature>
<keyword evidence="5 6" id="KW-0961">Cell wall biogenesis/degradation</keyword>
<dbReference type="SUPFAM" id="SSF82708">
    <property type="entry name" value="R3H domain"/>
    <property type="match status" value="1"/>
</dbReference>
<dbReference type="RefSeq" id="WP_324618717.1">
    <property type="nucleotide sequence ID" value="NZ_JAYKOT010000001.1"/>
</dbReference>
<dbReference type="GO" id="GO:0008360">
    <property type="term" value="P:regulation of cell shape"/>
    <property type="evidence" value="ECO:0007669"/>
    <property type="project" value="UniProtKB-KW"/>
</dbReference>
<evidence type="ECO:0000256" key="2">
    <source>
        <dbReference type="ARBA" id="ARBA00022884"/>
    </source>
</evidence>
<dbReference type="InterPro" id="IPR032782">
    <property type="entry name" value="KhpB_N"/>
</dbReference>
<dbReference type="CDD" id="cd02414">
    <property type="entry name" value="KH-II_Jag"/>
    <property type="match status" value="1"/>
</dbReference>
<dbReference type="Pfam" id="PF13083">
    <property type="entry name" value="KH_KhpA-B"/>
    <property type="match status" value="1"/>
</dbReference>
<dbReference type="InterPro" id="IPR015946">
    <property type="entry name" value="KH_dom-like_a/b"/>
</dbReference>
<dbReference type="SMART" id="SM00393">
    <property type="entry name" value="R3H"/>
    <property type="match status" value="1"/>
</dbReference>
<dbReference type="PANTHER" id="PTHR35800">
    <property type="entry name" value="PROTEIN JAG"/>
    <property type="match status" value="1"/>
</dbReference>
<comment type="subcellular location">
    <subcellularLocation>
        <location evidence="6">Cytoplasm</location>
    </subcellularLocation>
</comment>
<dbReference type="Pfam" id="PF14804">
    <property type="entry name" value="Jag_N"/>
    <property type="match status" value="1"/>
</dbReference>
<feature type="compositionally biased region" description="Basic and acidic residues" evidence="7">
    <location>
        <begin position="75"/>
        <end position="88"/>
    </location>
</feature>
<dbReference type="Gene3D" id="3.30.300.20">
    <property type="match status" value="1"/>
</dbReference>
<evidence type="ECO:0000256" key="6">
    <source>
        <dbReference type="HAMAP-Rule" id="MF_00867"/>
    </source>
</evidence>
<name>A0AAW9MVZ6_9FIRM</name>
<dbReference type="Gene3D" id="3.30.1370.50">
    <property type="entry name" value="R3H-like domain"/>
    <property type="match status" value="1"/>
</dbReference>
<organism evidence="9 10">
    <name type="scientific">Citroniella saccharovorans</name>
    <dbReference type="NCBI Taxonomy" id="2053367"/>
    <lineage>
        <taxon>Bacteria</taxon>
        <taxon>Bacillati</taxon>
        <taxon>Bacillota</taxon>
        <taxon>Tissierellia</taxon>
        <taxon>Tissierellales</taxon>
        <taxon>Peptoniphilaceae</taxon>
        <taxon>Citroniella</taxon>
    </lineage>
</organism>
<comment type="similarity">
    <text evidence="6">Belongs to the KhpB RNA-binding protein family.</text>
</comment>
<protein>
    <recommendedName>
        <fullName evidence="6">RNA-binding protein KhpB</fullName>
    </recommendedName>
    <alternativeName>
        <fullName evidence="6">RNA-binding protein EloR</fullName>
    </alternativeName>
</protein>
<keyword evidence="4 6" id="KW-0143">Chaperone</keyword>
<dbReference type="PANTHER" id="PTHR35800:SF1">
    <property type="entry name" value="RNA-BINDING PROTEIN KHPB"/>
    <property type="match status" value="1"/>
</dbReference>
<dbReference type="GO" id="GO:0009252">
    <property type="term" value="P:peptidoglycan biosynthetic process"/>
    <property type="evidence" value="ECO:0007669"/>
    <property type="project" value="UniProtKB-UniRule"/>
</dbReference>
<evidence type="ECO:0000256" key="3">
    <source>
        <dbReference type="ARBA" id="ARBA00022960"/>
    </source>
</evidence>
<keyword evidence="10" id="KW-1185">Reference proteome</keyword>
<sequence length="310" mass="35822">MRQVVRTGKTIDDAVNSCLKVLQVDKDKVQIEVIEEPKTGLFGIIGSKDAIVRVSVKEEKEDILSSSLFNDGPSEGEKVEETTSREFKEESEEETNNIENDLNSSLEESTHEQFLSEEDKNEEFIEKEEDENEDEDFSDIDEEESVVSVSEEELLEKAKISQELLGDILSNMKIESSIEYNIVKERNIIEFNINAFDDRDTSIVIGRRGETLDAINYILNLVSNKNFENYTRVVLDIANYRKKREDQLIKLAQNKAFKVKKYKKNIRLEPMNPYERRIVHTALQSFEGVTTVSEGQEPYRKVVIKYIKNM</sequence>
<accession>A0AAW9MVZ6</accession>
<dbReference type="NCBIfam" id="NF041568">
    <property type="entry name" value="Jag_EloR"/>
    <property type="match status" value="1"/>
</dbReference>
<gene>
    <name evidence="9" type="primary">jag</name>
    <name evidence="6" type="synonym">eloR</name>
    <name evidence="6" type="synonym">khpB</name>
    <name evidence="9" type="ORF">VLK81_01360</name>
</gene>
<proteinExistence type="inferred from homology"/>
<reference evidence="9 10" key="1">
    <citation type="submission" date="2024-01" db="EMBL/GenBank/DDBJ databases">
        <title>Complete genome sequence of Citroniella saccharovorans strain M6.X9, isolated from human fecal sample.</title>
        <authorList>
            <person name="Cheng G."/>
            <person name="Westerholm M."/>
            <person name="Schnurer A."/>
        </authorList>
    </citation>
    <scope>NUCLEOTIDE SEQUENCE [LARGE SCALE GENOMIC DNA]</scope>
    <source>
        <strain evidence="9 10">DSM 29873</strain>
    </source>
</reference>
<dbReference type="Pfam" id="PF01424">
    <property type="entry name" value="R3H"/>
    <property type="match status" value="1"/>
</dbReference>
<dbReference type="InterPro" id="IPR036867">
    <property type="entry name" value="R3H_dom_sf"/>
</dbReference>
<dbReference type="GO" id="GO:0005737">
    <property type="term" value="C:cytoplasm"/>
    <property type="evidence" value="ECO:0007669"/>
    <property type="project" value="UniProtKB-SubCell"/>
</dbReference>
<dbReference type="EMBL" id="JAYKOT010000001">
    <property type="protein sequence ID" value="MEB3428684.1"/>
    <property type="molecule type" value="Genomic_DNA"/>
</dbReference>
<dbReference type="HAMAP" id="MF_00867">
    <property type="entry name" value="KhpB"/>
    <property type="match status" value="1"/>
</dbReference>
<feature type="region of interest" description="Jag_N domain" evidence="6">
    <location>
        <begin position="5"/>
        <end position="55"/>
    </location>
</feature>
<evidence type="ECO:0000313" key="9">
    <source>
        <dbReference type="EMBL" id="MEB3428684.1"/>
    </source>
</evidence>
<keyword evidence="2 6" id="KW-0694">RNA-binding</keyword>
<keyword evidence="1 6" id="KW-0963">Cytoplasm</keyword>
<dbReference type="GO" id="GO:0003723">
    <property type="term" value="F:RNA binding"/>
    <property type="evidence" value="ECO:0007669"/>
    <property type="project" value="UniProtKB-UniRule"/>
</dbReference>
<dbReference type="InterPro" id="IPR034079">
    <property type="entry name" value="R3H_KhpB"/>
</dbReference>
<dbReference type="PROSITE" id="PS51061">
    <property type="entry name" value="R3H"/>
    <property type="match status" value="1"/>
</dbReference>
<comment type="function">
    <text evidence="6">A probable RNA chaperone. Forms a complex with KhpA which binds to cellular RNA and controls its expression. Plays a role in peptidoglycan (PG) homeostasis and cell length regulation.</text>
</comment>
<evidence type="ECO:0000313" key="10">
    <source>
        <dbReference type="Proteomes" id="UP001357733"/>
    </source>
</evidence>
<comment type="subunit">
    <text evidence="6">Forms a complex with KhpA.</text>
</comment>
<dbReference type="InterPro" id="IPR001374">
    <property type="entry name" value="R3H_dom"/>
</dbReference>
<feature type="region of interest" description="Disordered" evidence="7">
    <location>
        <begin position="65"/>
        <end position="149"/>
    </location>
</feature>
<dbReference type="SMART" id="SM01245">
    <property type="entry name" value="Jag_N"/>
    <property type="match status" value="1"/>
</dbReference>
<dbReference type="Gene3D" id="3.30.30.80">
    <property type="entry name" value="probable RNA-binding protein from clostridium symbiosum atcc 14940"/>
    <property type="match status" value="1"/>
</dbReference>
<evidence type="ECO:0000259" key="8">
    <source>
        <dbReference type="PROSITE" id="PS51061"/>
    </source>
</evidence>
<comment type="domain">
    <text evidence="6">Has an N-terminal Jag-N domain and 2 RNA-binding domains (KH and R3H).</text>
</comment>
<dbReference type="CDD" id="cd02644">
    <property type="entry name" value="R3H_jag"/>
    <property type="match status" value="1"/>
</dbReference>
<keyword evidence="3 6" id="KW-0133">Cell shape</keyword>
<dbReference type="InterPro" id="IPR038247">
    <property type="entry name" value="Jag_N_dom_sf"/>
</dbReference>
<dbReference type="GO" id="GO:0071555">
    <property type="term" value="P:cell wall organization"/>
    <property type="evidence" value="ECO:0007669"/>
    <property type="project" value="UniProtKB-KW"/>
</dbReference>
<dbReference type="AlphaFoldDB" id="A0AAW9MVZ6"/>
<comment type="caution">
    <text evidence="9">The sequence shown here is derived from an EMBL/GenBank/DDBJ whole genome shotgun (WGS) entry which is preliminary data.</text>
</comment>
<evidence type="ECO:0000256" key="7">
    <source>
        <dbReference type="SAM" id="MobiDB-lite"/>
    </source>
</evidence>
<evidence type="ECO:0000256" key="5">
    <source>
        <dbReference type="ARBA" id="ARBA00023316"/>
    </source>
</evidence>
<dbReference type="InterPro" id="IPR039247">
    <property type="entry name" value="KhpB"/>
</dbReference>
<dbReference type="InterPro" id="IPR038008">
    <property type="entry name" value="Jag_KH"/>
</dbReference>